<dbReference type="PANTHER" id="PTHR34401">
    <property type="entry name" value="PROTEIN CBG12388-RELATED"/>
    <property type="match status" value="1"/>
</dbReference>
<dbReference type="PANTHER" id="PTHR34401:SF3">
    <property type="entry name" value="DB DOMAIN-CONTAINING PROTEIN"/>
    <property type="match status" value="1"/>
</dbReference>
<organism evidence="1 2">
    <name type="scientific">Acrobeloides nanus</name>
    <dbReference type="NCBI Taxonomy" id="290746"/>
    <lineage>
        <taxon>Eukaryota</taxon>
        <taxon>Metazoa</taxon>
        <taxon>Ecdysozoa</taxon>
        <taxon>Nematoda</taxon>
        <taxon>Chromadorea</taxon>
        <taxon>Rhabditida</taxon>
        <taxon>Tylenchina</taxon>
        <taxon>Cephalobomorpha</taxon>
        <taxon>Cephaloboidea</taxon>
        <taxon>Cephalobidae</taxon>
        <taxon>Acrobeloides</taxon>
    </lineage>
</organism>
<name>A0A914DZ22_9BILA</name>
<dbReference type="WBParaSite" id="ACRNAN_scaffold4573.g25627.t1">
    <property type="protein sequence ID" value="ACRNAN_scaffold4573.g25627.t1"/>
    <property type="gene ID" value="ACRNAN_scaffold4573.g25627"/>
</dbReference>
<sequence>MVRQCTCSAIAPCKQQYIASLIPCADSCQKYAQPLGANYQALKSCLLQRQGQIENTISCTENSFPNACARSNPLMVKKRYPETLKIAAMSELNSMFNRMGLRNQIQSLLATGKRFFGCLMTCMDRKAGNCSKRLGCGLDLPSDSVMVQTAKQCAIRSGFNTQGAQALCQCAASAGIRQLVSICPRLQIN</sequence>
<evidence type="ECO:0000313" key="1">
    <source>
        <dbReference type="Proteomes" id="UP000887540"/>
    </source>
</evidence>
<accession>A0A914DZ22</accession>
<dbReference type="Proteomes" id="UP000887540">
    <property type="component" value="Unplaced"/>
</dbReference>
<reference evidence="2" key="1">
    <citation type="submission" date="2022-11" db="UniProtKB">
        <authorList>
            <consortium name="WormBaseParasite"/>
        </authorList>
    </citation>
    <scope>IDENTIFICATION</scope>
</reference>
<dbReference type="AlphaFoldDB" id="A0A914DZ22"/>
<protein>
    <submittedName>
        <fullName evidence="2">Uncharacterized protein</fullName>
    </submittedName>
</protein>
<proteinExistence type="predicted"/>
<keyword evidence="1" id="KW-1185">Reference proteome</keyword>
<evidence type="ECO:0000313" key="2">
    <source>
        <dbReference type="WBParaSite" id="ACRNAN_scaffold4573.g25627.t1"/>
    </source>
</evidence>